<evidence type="ECO:0008006" key="5">
    <source>
        <dbReference type="Google" id="ProtNLM"/>
    </source>
</evidence>
<reference evidence="3" key="1">
    <citation type="submission" date="2023-03" db="EMBL/GenBank/DDBJ databases">
        <title>Massive genome expansion in bonnet fungi (Mycena s.s.) driven by repeated elements and novel gene families across ecological guilds.</title>
        <authorList>
            <consortium name="Lawrence Berkeley National Laboratory"/>
            <person name="Harder C.B."/>
            <person name="Miyauchi S."/>
            <person name="Viragh M."/>
            <person name="Kuo A."/>
            <person name="Thoen E."/>
            <person name="Andreopoulos B."/>
            <person name="Lu D."/>
            <person name="Skrede I."/>
            <person name="Drula E."/>
            <person name="Henrissat B."/>
            <person name="Morin E."/>
            <person name="Kohler A."/>
            <person name="Barry K."/>
            <person name="LaButti K."/>
            <person name="Morin E."/>
            <person name="Salamov A."/>
            <person name="Lipzen A."/>
            <person name="Mereny Z."/>
            <person name="Hegedus B."/>
            <person name="Baldrian P."/>
            <person name="Stursova M."/>
            <person name="Weitz H."/>
            <person name="Taylor A."/>
            <person name="Grigoriev I.V."/>
            <person name="Nagy L.G."/>
            <person name="Martin F."/>
            <person name="Kauserud H."/>
        </authorList>
    </citation>
    <scope>NUCLEOTIDE SEQUENCE</scope>
    <source>
        <strain evidence="3">9144</strain>
    </source>
</reference>
<evidence type="ECO:0000313" key="3">
    <source>
        <dbReference type="EMBL" id="KAJ7213034.1"/>
    </source>
</evidence>
<keyword evidence="1 2" id="KW-0802">TPR repeat</keyword>
<dbReference type="PANTHER" id="PTHR46423">
    <property type="entry name" value="RNA POLYMERASE II-ASSOCIATED PROTEIN 3"/>
    <property type="match status" value="1"/>
</dbReference>
<evidence type="ECO:0000256" key="1">
    <source>
        <dbReference type="ARBA" id="ARBA00022803"/>
    </source>
</evidence>
<dbReference type="InterPro" id="IPR051966">
    <property type="entry name" value="RPAP3"/>
</dbReference>
<protein>
    <recommendedName>
        <fullName evidence="5">TPR-like protein</fullName>
    </recommendedName>
</protein>
<evidence type="ECO:0000256" key="2">
    <source>
        <dbReference type="PROSITE-ProRule" id="PRU00339"/>
    </source>
</evidence>
<dbReference type="SMART" id="SM00028">
    <property type="entry name" value="TPR"/>
    <property type="match status" value="2"/>
</dbReference>
<dbReference type="InterPro" id="IPR011990">
    <property type="entry name" value="TPR-like_helical_dom_sf"/>
</dbReference>
<dbReference type="PROSITE" id="PS50005">
    <property type="entry name" value="TPR"/>
    <property type="match status" value="1"/>
</dbReference>
<feature type="repeat" description="TPR" evidence="2">
    <location>
        <begin position="157"/>
        <end position="190"/>
    </location>
</feature>
<evidence type="ECO:0000313" key="4">
    <source>
        <dbReference type="Proteomes" id="UP001219525"/>
    </source>
</evidence>
<dbReference type="GO" id="GO:0101031">
    <property type="term" value="C:protein folding chaperone complex"/>
    <property type="evidence" value="ECO:0007669"/>
    <property type="project" value="TreeGrafter"/>
</dbReference>
<sequence>MFKPGDKLNPYDPASLDLPGDEGVFKRLEAGTSPMTAELADMLKDPANLNALMQMMKADAAERERTGETAMEQMAREKREWAEADAKSAKLKLQGNEAFKEGDYKTAFVIYSACMSLSPQEPLYPLNRVAVALKLNLYTVAAEQASKVMRMAVFNRAKTHFRRGQARCVLVEWKEAEDDFTRALALQPGDPSVLQQIAEMKRLRGLSSEEQAAWISAQPRRALSDVFEPGELERRTEELLGRSLDS</sequence>
<comment type="caution">
    <text evidence="3">The sequence shown here is derived from an EMBL/GenBank/DDBJ whole genome shotgun (WGS) entry which is preliminary data.</text>
</comment>
<dbReference type="SUPFAM" id="SSF48452">
    <property type="entry name" value="TPR-like"/>
    <property type="match status" value="1"/>
</dbReference>
<name>A0AAD6VHC9_9AGAR</name>
<accession>A0AAD6VHC9</accession>
<keyword evidence="4" id="KW-1185">Reference proteome</keyword>
<dbReference type="PANTHER" id="PTHR46423:SF1">
    <property type="entry name" value="RNA POLYMERASE II-ASSOCIATED PROTEIN 3"/>
    <property type="match status" value="1"/>
</dbReference>
<dbReference type="EMBL" id="JARJCW010000022">
    <property type="protein sequence ID" value="KAJ7213034.1"/>
    <property type="molecule type" value="Genomic_DNA"/>
</dbReference>
<dbReference type="AlphaFoldDB" id="A0AAD6VHC9"/>
<gene>
    <name evidence="3" type="ORF">GGX14DRAFT_446120</name>
</gene>
<proteinExistence type="predicted"/>
<dbReference type="Proteomes" id="UP001219525">
    <property type="component" value="Unassembled WGS sequence"/>
</dbReference>
<dbReference type="InterPro" id="IPR019734">
    <property type="entry name" value="TPR_rpt"/>
</dbReference>
<organism evidence="3 4">
    <name type="scientific">Mycena pura</name>
    <dbReference type="NCBI Taxonomy" id="153505"/>
    <lineage>
        <taxon>Eukaryota</taxon>
        <taxon>Fungi</taxon>
        <taxon>Dikarya</taxon>
        <taxon>Basidiomycota</taxon>
        <taxon>Agaricomycotina</taxon>
        <taxon>Agaricomycetes</taxon>
        <taxon>Agaricomycetidae</taxon>
        <taxon>Agaricales</taxon>
        <taxon>Marasmiineae</taxon>
        <taxon>Mycenaceae</taxon>
        <taxon>Mycena</taxon>
    </lineage>
</organism>
<dbReference type="Gene3D" id="1.25.40.10">
    <property type="entry name" value="Tetratricopeptide repeat domain"/>
    <property type="match status" value="1"/>
</dbReference>